<dbReference type="PROSITE" id="PS51202">
    <property type="entry name" value="RCK_C"/>
    <property type="match status" value="1"/>
</dbReference>
<accession>A0A174ZD16</accession>
<dbReference type="Pfam" id="PF02254">
    <property type="entry name" value="TrkA_N"/>
    <property type="match status" value="1"/>
</dbReference>
<gene>
    <name evidence="3" type="primary">ktrA</name>
    <name evidence="3" type="ORF">ERS852502_01084</name>
</gene>
<dbReference type="PROSITE" id="PS51201">
    <property type="entry name" value="RCK_N"/>
    <property type="match status" value="1"/>
</dbReference>
<dbReference type="SUPFAM" id="SSF116726">
    <property type="entry name" value="TrkA C-terminal domain-like"/>
    <property type="match status" value="1"/>
</dbReference>
<dbReference type="Proteomes" id="UP000078383">
    <property type="component" value="Unassembled WGS sequence"/>
</dbReference>
<reference evidence="3 4" key="1">
    <citation type="submission" date="2015-09" db="EMBL/GenBank/DDBJ databases">
        <authorList>
            <consortium name="Pathogen Informatics"/>
        </authorList>
    </citation>
    <scope>NUCLEOTIDE SEQUENCE [LARGE SCALE GENOMIC DNA]</scope>
    <source>
        <strain evidence="3 4">2789STDY5834889</strain>
    </source>
</reference>
<dbReference type="InterPro" id="IPR006037">
    <property type="entry name" value="RCK_C"/>
</dbReference>
<dbReference type="Gene3D" id="3.40.50.720">
    <property type="entry name" value="NAD(P)-binding Rossmann-like Domain"/>
    <property type="match status" value="1"/>
</dbReference>
<dbReference type="RefSeq" id="WP_015529999.1">
    <property type="nucleotide sequence ID" value="NZ_CACRUQ010000003.1"/>
</dbReference>
<dbReference type="AlphaFoldDB" id="A0A174ZD16"/>
<protein>
    <submittedName>
        <fullName evidence="3">Ktr system potassium uptake protein A</fullName>
    </submittedName>
</protein>
<dbReference type="OrthoDB" id="9776294at2"/>
<evidence type="ECO:0000259" key="2">
    <source>
        <dbReference type="PROSITE" id="PS51202"/>
    </source>
</evidence>
<proteinExistence type="predicted"/>
<dbReference type="InterPro" id="IPR036721">
    <property type="entry name" value="RCK_C_sf"/>
</dbReference>
<sequence>MRKQFAVLGLGSFGRSVALTLESMGCDVIVVDKSQETIQEISDRVTYAITADITEKEALSALGTRNLDGAIIGVAENLEAGIMATLLCKEIGIPMVVAKAKNKLQGTILKKVGADTVVYPEIEMGSRVAKSLLATEFTDWIELSNDYSMVEIAVPKPWINHSMAELGIRTKYGVTVVGIMQDGNVNVEFNPQMPLPENALLILVGANKVLEKIGKLEK</sequence>
<dbReference type="GO" id="GO:0006813">
    <property type="term" value="P:potassium ion transport"/>
    <property type="evidence" value="ECO:0007669"/>
    <property type="project" value="InterPro"/>
</dbReference>
<dbReference type="GO" id="GO:0008324">
    <property type="term" value="F:monoatomic cation transmembrane transporter activity"/>
    <property type="evidence" value="ECO:0007669"/>
    <property type="project" value="InterPro"/>
</dbReference>
<feature type="domain" description="RCK N-terminal" evidence="1">
    <location>
        <begin position="2"/>
        <end position="118"/>
    </location>
</feature>
<name>A0A174ZD16_9FIRM</name>
<dbReference type="Gene3D" id="3.30.70.1450">
    <property type="entry name" value="Regulator of K+ conductance, C-terminal domain"/>
    <property type="match status" value="1"/>
</dbReference>
<dbReference type="Pfam" id="PF02080">
    <property type="entry name" value="TrkA_C"/>
    <property type="match status" value="1"/>
</dbReference>
<organism evidence="3 4">
    <name type="scientific">[Ruminococcus] torques</name>
    <dbReference type="NCBI Taxonomy" id="33039"/>
    <lineage>
        <taxon>Bacteria</taxon>
        <taxon>Bacillati</taxon>
        <taxon>Bacillota</taxon>
        <taxon>Clostridia</taxon>
        <taxon>Lachnospirales</taxon>
        <taxon>Lachnospiraceae</taxon>
        <taxon>Mediterraneibacter</taxon>
    </lineage>
</organism>
<dbReference type="PANTHER" id="PTHR43833:SF7">
    <property type="entry name" value="KTR SYSTEM POTASSIUM UPTAKE PROTEIN C"/>
    <property type="match status" value="1"/>
</dbReference>
<evidence type="ECO:0000259" key="1">
    <source>
        <dbReference type="PROSITE" id="PS51201"/>
    </source>
</evidence>
<dbReference type="SUPFAM" id="SSF51735">
    <property type="entry name" value="NAD(P)-binding Rossmann-fold domains"/>
    <property type="match status" value="1"/>
</dbReference>
<dbReference type="InterPro" id="IPR003148">
    <property type="entry name" value="RCK_N"/>
</dbReference>
<dbReference type="InterPro" id="IPR050721">
    <property type="entry name" value="Trk_Ktr_HKT_K-transport"/>
</dbReference>
<dbReference type="EMBL" id="CZBX01000004">
    <property type="protein sequence ID" value="CUQ85155.1"/>
    <property type="molecule type" value="Genomic_DNA"/>
</dbReference>
<feature type="domain" description="RCK C-terminal" evidence="2">
    <location>
        <begin position="135"/>
        <end position="218"/>
    </location>
</feature>
<evidence type="ECO:0000313" key="3">
    <source>
        <dbReference type="EMBL" id="CUQ85155.1"/>
    </source>
</evidence>
<evidence type="ECO:0000313" key="4">
    <source>
        <dbReference type="Proteomes" id="UP000078383"/>
    </source>
</evidence>
<dbReference type="InterPro" id="IPR036291">
    <property type="entry name" value="NAD(P)-bd_dom_sf"/>
</dbReference>
<dbReference type="PANTHER" id="PTHR43833">
    <property type="entry name" value="POTASSIUM CHANNEL PROTEIN 2-RELATED-RELATED"/>
    <property type="match status" value="1"/>
</dbReference>